<dbReference type="Pfam" id="PF02120">
    <property type="entry name" value="Flg_hook"/>
    <property type="match status" value="1"/>
</dbReference>
<keyword evidence="4" id="KW-0969">Cilium</keyword>
<dbReference type="InterPro" id="IPR021136">
    <property type="entry name" value="Flagellar_hook_control-like_C"/>
</dbReference>
<sequence length="503" mass="49706">MTDIALAASPILATTSVTAATPAAATPGAAVGAPATGDAAVDPFAALLASLTPATDADSATPAPATPPTPIAVALPTVIVAPKPALPTTATEEPILAEPERDDTGDAPTDDDKGDATKSEDPQLAMMLALAPPPPAPIAMPVAIVSPVTITTKPAATPVTAAAAIALIAASPATTSAAKAADGASAPIAGSQTADASSAEPTGEAEATVESLPATPRPSRFASLAARLLGGTVPTAAGAESVALPPQGPAPAEALDAAAQPVLADQPKPVAARPGVPDQVAVNQPTAQIAPASAVAPRVADLERPKEKQATLDTVAPLFTAQPAPNATAPADPGSATATLATAQAPDAAVTRELSVARDGQWLDTLARDIAATAGKDGQLSFRLDPHHLGSLTVHINHSAEGASVRLSADTEAGRAMLADAQPRLAAEARAQGLTLRETSVDLGGSGAGQSGQQGAASTFASLAQEQSQRQSGRDQTFINLVPAEADEPVRTSQTDARSDLYA</sequence>
<feature type="region of interest" description="Disordered" evidence="1">
    <location>
        <begin position="87"/>
        <end position="118"/>
    </location>
</feature>
<evidence type="ECO:0000313" key="5">
    <source>
        <dbReference type="Proteomes" id="UP001169764"/>
    </source>
</evidence>
<dbReference type="CDD" id="cd17470">
    <property type="entry name" value="T3SS_Flik_C"/>
    <property type="match status" value="1"/>
</dbReference>
<dbReference type="InterPro" id="IPR038610">
    <property type="entry name" value="FliK-like_C_sf"/>
</dbReference>
<reference evidence="4" key="1">
    <citation type="submission" date="2023-07" db="EMBL/GenBank/DDBJ databases">
        <authorList>
            <person name="Kim M."/>
        </authorList>
    </citation>
    <scope>NUCLEOTIDE SEQUENCE</scope>
    <source>
        <strain evidence="4">BIUV-7</strain>
    </source>
</reference>
<feature type="domain" description="Flagellar hook-length control protein-like C-terminal" evidence="3">
    <location>
        <begin position="371"/>
        <end position="448"/>
    </location>
</feature>
<keyword evidence="4" id="KW-0966">Cell projection</keyword>
<name>A0ABT8YDV4_9SPHN</name>
<evidence type="ECO:0000313" key="4">
    <source>
        <dbReference type="EMBL" id="MDO6416527.1"/>
    </source>
</evidence>
<feature type="region of interest" description="Disordered" evidence="1">
    <location>
        <begin position="440"/>
        <end position="503"/>
    </location>
</feature>
<keyword evidence="2" id="KW-0732">Signal</keyword>
<keyword evidence="5" id="KW-1185">Reference proteome</keyword>
<accession>A0ABT8YDV4</accession>
<keyword evidence="4" id="KW-0282">Flagellum</keyword>
<protein>
    <submittedName>
        <fullName evidence="4">Flagellar hook-length control protein FliK</fullName>
    </submittedName>
</protein>
<feature type="region of interest" description="Disordered" evidence="1">
    <location>
        <begin position="325"/>
        <end position="344"/>
    </location>
</feature>
<evidence type="ECO:0000259" key="3">
    <source>
        <dbReference type="Pfam" id="PF02120"/>
    </source>
</evidence>
<dbReference type="EMBL" id="JAUOTP010000011">
    <property type="protein sequence ID" value="MDO6416527.1"/>
    <property type="molecule type" value="Genomic_DNA"/>
</dbReference>
<proteinExistence type="predicted"/>
<feature type="region of interest" description="Disordered" evidence="1">
    <location>
        <begin position="188"/>
        <end position="216"/>
    </location>
</feature>
<evidence type="ECO:0000256" key="1">
    <source>
        <dbReference type="SAM" id="MobiDB-lite"/>
    </source>
</evidence>
<feature type="chain" id="PRO_5045841896" evidence="2">
    <location>
        <begin position="20"/>
        <end position="503"/>
    </location>
</feature>
<evidence type="ECO:0000256" key="2">
    <source>
        <dbReference type="SAM" id="SignalP"/>
    </source>
</evidence>
<comment type="caution">
    <text evidence="4">The sequence shown here is derived from an EMBL/GenBank/DDBJ whole genome shotgun (WGS) entry which is preliminary data.</text>
</comment>
<dbReference type="RefSeq" id="WP_303546170.1">
    <property type="nucleotide sequence ID" value="NZ_JAUOTP010000011.1"/>
</dbReference>
<feature type="compositionally biased region" description="Polar residues" evidence="1">
    <location>
        <begin position="459"/>
        <end position="479"/>
    </location>
</feature>
<organism evidence="4 5">
    <name type="scientific">Sphingomonas natans</name>
    <dbReference type="NCBI Taxonomy" id="3063330"/>
    <lineage>
        <taxon>Bacteria</taxon>
        <taxon>Pseudomonadati</taxon>
        <taxon>Pseudomonadota</taxon>
        <taxon>Alphaproteobacteria</taxon>
        <taxon>Sphingomonadales</taxon>
        <taxon>Sphingomonadaceae</taxon>
        <taxon>Sphingomonas</taxon>
    </lineage>
</organism>
<dbReference type="Gene3D" id="3.30.750.140">
    <property type="match status" value="1"/>
</dbReference>
<gene>
    <name evidence="4" type="ORF">Q4F19_19245</name>
</gene>
<feature type="signal peptide" evidence="2">
    <location>
        <begin position="1"/>
        <end position="19"/>
    </location>
</feature>
<dbReference type="Proteomes" id="UP001169764">
    <property type="component" value="Unassembled WGS sequence"/>
</dbReference>
<feature type="compositionally biased region" description="Basic and acidic residues" evidence="1">
    <location>
        <begin position="98"/>
        <end position="118"/>
    </location>
</feature>